<evidence type="ECO:0000313" key="2">
    <source>
        <dbReference type="Proteomes" id="UP001152795"/>
    </source>
</evidence>
<protein>
    <submittedName>
        <fullName evidence="1">Uncharacterized protein</fullName>
    </submittedName>
</protein>
<proteinExistence type="predicted"/>
<dbReference type="AlphaFoldDB" id="A0A7D9DHB3"/>
<reference evidence="1" key="1">
    <citation type="submission" date="2020-04" db="EMBL/GenBank/DDBJ databases">
        <authorList>
            <person name="Alioto T."/>
            <person name="Alioto T."/>
            <person name="Gomez Garrido J."/>
        </authorList>
    </citation>
    <scope>NUCLEOTIDE SEQUENCE</scope>
    <source>
        <strain evidence="1">A484AB</strain>
    </source>
</reference>
<organism evidence="1 2">
    <name type="scientific">Paramuricea clavata</name>
    <name type="common">Red gorgonian</name>
    <name type="synonym">Violescent sea-whip</name>
    <dbReference type="NCBI Taxonomy" id="317549"/>
    <lineage>
        <taxon>Eukaryota</taxon>
        <taxon>Metazoa</taxon>
        <taxon>Cnidaria</taxon>
        <taxon>Anthozoa</taxon>
        <taxon>Octocorallia</taxon>
        <taxon>Malacalcyonacea</taxon>
        <taxon>Plexauridae</taxon>
        <taxon>Paramuricea</taxon>
    </lineage>
</organism>
<dbReference type="EMBL" id="CACRXK020000929">
    <property type="protein sequence ID" value="CAB3985837.1"/>
    <property type="molecule type" value="Genomic_DNA"/>
</dbReference>
<evidence type="ECO:0000313" key="1">
    <source>
        <dbReference type="EMBL" id="CAB3985837.1"/>
    </source>
</evidence>
<name>A0A7D9DHB3_PARCT</name>
<gene>
    <name evidence="1" type="ORF">PACLA_8A030790</name>
</gene>
<keyword evidence="2" id="KW-1185">Reference proteome</keyword>
<comment type="caution">
    <text evidence="1">The sequence shown here is derived from an EMBL/GenBank/DDBJ whole genome shotgun (WGS) entry which is preliminary data.</text>
</comment>
<accession>A0A7D9DHB3</accession>
<dbReference type="Proteomes" id="UP001152795">
    <property type="component" value="Unassembled WGS sequence"/>
</dbReference>
<sequence length="316" mass="36080">MPDVPVVPDPKTPPKCVKWKLQEMHDCKKELADLANNLLKELQSRYNACLPPLMELLHKCLDFGSLFNGVCGTKSQNQVPVNKAEFMKVGQAEFRRCVSFIAQLPHVKSQVESGTLDLDPEFADIIFSQVKKVLINVWGEFFPDLFQAFFMKLPELEPDQSKKSKAKPQPLRIPSNITVVTFERISDSSFGLQERYILKLSDGSSYQVVFLEDSFISSLYTDPTLYNAIGKEFCIIFDIFYTKTGTEAVAESFYRVMNTQEQDGGQKLETLALRSRVDWCLPPVLQCERPIEDMASLYLNGDKEQKLKRHNIPIYT</sequence>